<sequence length="71" mass="8100">MVYVGYMDAKVFWKVAASEMDFRPSRMGVVAKHVEAFITEYFYQNPLSQVGLVTIKDAFIESISTRICSVK</sequence>
<name>A0A2P6QHN1_ROSCH</name>
<dbReference type="Gramene" id="PRQ33673">
    <property type="protein sequence ID" value="PRQ33673"/>
    <property type="gene ID" value="RchiOBHm_Chr5g0060231"/>
</dbReference>
<reference evidence="2 3" key="1">
    <citation type="journal article" date="2018" name="Nat. Genet.">
        <title>The Rosa genome provides new insights in the design of modern roses.</title>
        <authorList>
            <person name="Bendahmane M."/>
        </authorList>
    </citation>
    <scope>NUCLEOTIDE SEQUENCE [LARGE SCALE GENOMIC DNA]</scope>
    <source>
        <strain evidence="3">cv. Old Blush</strain>
    </source>
</reference>
<evidence type="ECO:0000313" key="3">
    <source>
        <dbReference type="Proteomes" id="UP000238479"/>
    </source>
</evidence>
<dbReference type="EMBL" id="PDCK01000043">
    <property type="protein sequence ID" value="PRQ33673.1"/>
    <property type="molecule type" value="Genomic_DNA"/>
</dbReference>
<comment type="caution">
    <text evidence="2">The sequence shown here is derived from an EMBL/GenBank/DDBJ whole genome shotgun (WGS) entry which is preliminary data.</text>
</comment>
<dbReference type="GO" id="GO:0006289">
    <property type="term" value="P:nucleotide-excision repair"/>
    <property type="evidence" value="ECO:0007669"/>
    <property type="project" value="TreeGrafter"/>
</dbReference>
<organism evidence="2 3">
    <name type="scientific">Rosa chinensis</name>
    <name type="common">China rose</name>
    <dbReference type="NCBI Taxonomy" id="74649"/>
    <lineage>
        <taxon>Eukaryota</taxon>
        <taxon>Viridiplantae</taxon>
        <taxon>Streptophyta</taxon>
        <taxon>Embryophyta</taxon>
        <taxon>Tracheophyta</taxon>
        <taxon>Spermatophyta</taxon>
        <taxon>Magnoliopsida</taxon>
        <taxon>eudicotyledons</taxon>
        <taxon>Gunneridae</taxon>
        <taxon>Pentapetalae</taxon>
        <taxon>rosids</taxon>
        <taxon>fabids</taxon>
        <taxon>Rosales</taxon>
        <taxon>Rosaceae</taxon>
        <taxon>Rosoideae</taxon>
        <taxon>Rosoideae incertae sedis</taxon>
        <taxon>Rosa</taxon>
    </lineage>
</organism>
<feature type="domain" description="Ssl1-like" evidence="1">
    <location>
        <begin position="16"/>
        <end position="64"/>
    </location>
</feature>
<dbReference type="InterPro" id="IPR036465">
    <property type="entry name" value="vWFA_dom_sf"/>
</dbReference>
<dbReference type="Gene3D" id="3.40.50.410">
    <property type="entry name" value="von Willebrand factor, type A domain"/>
    <property type="match status" value="1"/>
</dbReference>
<dbReference type="PANTHER" id="PTHR12695:SF2">
    <property type="entry name" value="GENERAL TRANSCRIPTION FACTOR IIH SUBUNIT 2-RELATED"/>
    <property type="match status" value="1"/>
</dbReference>
<keyword evidence="3" id="KW-1185">Reference proteome</keyword>
<evidence type="ECO:0000313" key="2">
    <source>
        <dbReference type="EMBL" id="PRQ33673.1"/>
    </source>
</evidence>
<dbReference type="STRING" id="74649.A0A2P6QHN1"/>
<dbReference type="PANTHER" id="PTHR12695">
    <property type="entry name" value="GENERAL TRANSCRIPTION FACTOR IIH SUBUNIT 2"/>
    <property type="match status" value="1"/>
</dbReference>
<accession>A0A2P6QHN1</accession>
<protein>
    <submittedName>
        <fullName evidence="2">Putative TFIIH subunit Ssl1/p44 protein</fullName>
    </submittedName>
</protein>
<dbReference type="Pfam" id="PF04056">
    <property type="entry name" value="Ssl1"/>
    <property type="match status" value="1"/>
</dbReference>
<dbReference type="GO" id="GO:0005675">
    <property type="term" value="C:transcription factor TFIIH holo complex"/>
    <property type="evidence" value="ECO:0007669"/>
    <property type="project" value="TreeGrafter"/>
</dbReference>
<evidence type="ECO:0000259" key="1">
    <source>
        <dbReference type="Pfam" id="PF04056"/>
    </source>
</evidence>
<dbReference type="InterPro" id="IPR007198">
    <property type="entry name" value="Ssl1-like"/>
</dbReference>
<dbReference type="GO" id="GO:0006357">
    <property type="term" value="P:regulation of transcription by RNA polymerase II"/>
    <property type="evidence" value="ECO:0007669"/>
    <property type="project" value="TreeGrafter"/>
</dbReference>
<dbReference type="AlphaFoldDB" id="A0A2P6QHN1"/>
<dbReference type="Proteomes" id="UP000238479">
    <property type="component" value="Chromosome 5"/>
</dbReference>
<gene>
    <name evidence="2" type="ORF">RchiOBHm_Chr5g0060231</name>
</gene>
<proteinExistence type="predicted"/>